<dbReference type="PANTHER" id="PTHR10146:SF14">
    <property type="entry name" value="PYRIDOXAL PHOSPHATE HOMEOSTASIS PROTEIN"/>
    <property type="match status" value="1"/>
</dbReference>
<dbReference type="GeneID" id="48278165"/>
<feature type="modified residue" description="N6-(pyridoxal phosphate)lysine" evidence="2 3">
    <location>
        <position position="36"/>
    </location>
</feature>
<dbReference type="Gene3D" id="3.20.20.10">
    <property type="entry name" value="Alanine racemase"/>
    <property type="match status" value="1"/>
</dbReference>
<evidence type="ECO:0000313" key="6">
    <source>
        <dbReference type="EMBL" id="AVK99126.1"/>
    </source>
</evidence>
<reference evidence="7 9" key="2">
    <citation type="submission" date="2018-06" db="EMBL/GenBank/DDBJ databases">
        <authorList>
            <consortium name="Pathogen Informatics"/>
            <person name="Doyle S."/>
        </authorList>
    </citation>
    <scope>NUCLEOTIDE SEQUENCE [LARGE SCALE GENOMIC DNA]</scope>
    <source>
        <strain evidence="7 9">NCTC10338</strain>
    </source>
</reference>
<dbReference type="Proteomes" id="UP000238825">
    <property type="component" value="Chromosome"/>
</dbReference>
<protein>
    <recommendedName>
        <fullName evidence="2">Pyridoxal phosphate homeostasis protein</fullName>
        <shortName evidence="2">PLP homeostasis protein</shortName>
    </recommendedName>
</protein>
<dbReference type="GO" id="GO:0030170">
    <property type="term" value="F:pyridoxal phosphate binding"/>
    <property type="evidence" value="ECO:0007669"/>
    <property type="project" value="UniProtKB-UniRule"/>
</dbReference>
<reference evidence="6 8" key="1">
    <citation type="submission" date="2017-03" db="EMBL/GenBank/DDBJ databases">
        <title>The whole genome sequencing and assembly of Lysinibacillus sphaericus DSM 28T strain.</title>
        <authorList>
            <person name="Lee Y.-J."/>
            <person name="Yi H."/>
            <person name="Bahn Y.-S."/>
            <person name="Kim J.F."/>
            <person name="Lee D.-W."/>
        </authorList>
    </citation>
    <scope>NUCLEOTIDE SEQUENCE [LARGE SCALE GENOMIC DNA]</scope>
    <source>
        <strain evidence="6 8">DSM 28</strain>
    </source>
</reference>
<sequence length="234" mass="26253">MTKILTNLDKINSQIQTAQQRSNREATNVQIIAVTKEVSVERTQEAIDAGLIHLGENRPEGLKQKIEAIQANVHWHYIGSLQTRKVKQVINEIDYLHSLDRLSLAEEIEKRATKPVKCFVQVNVSGEQSKHGLTIDDAVTFIESLQNFTKIQVVGLMTMAPNTEDETIIRSVFKQLKQCQQQIAERGFAHAPCTELSMGMSNDFEIAVEEGATFVRVGTALVGNERGEQDEHEK</sequence>
<gene>
    <name evidence="6" type="ORF">LS41612_18320</name>
    <name evidence="7" type="ORF">NCTC10338_01017</name>
</gene>
<evidence type="ECO:0000256" key="3">
    <source>
        <dbReference type="PIRSR" id="PIRSR004848-1"/>
    </source>
</evidence>
<dbReference type="EMBL" id="UFSZ01000001">
    <property type="protein sequence ID" value="SUV15944.1"/>
    <property type="molecule type" value="Genomic_DNA"/>
</dbReference>
<dbReference type="SUPFAM" id="SSF51419">
    <property type="entry name" value="PLP-binding barrel"/>
    <property type="match status" value="1"/>
</dbReference>
<keyword evidence="1 2" id="KW-0663">Pyridoxal phosphate</keyword>
<dbReference type="RefSeq" id="WP_024362130.1">
    <property type="nucleotide sequence ID" value="NZ_BJNS01000017.1"/>
</dbReference>
<dbReference type="InterPro" id="IPR001608">
    <property type="entry name" value="Ala_racemase_N"/>
</dbReference>
<organism evidence="6 8">
    <name type="scientific">Lysinibacillus sphaericus</name>
    <name type="common">Bacillus sphaericus</name>
    <dbReference type="NCBI Taxonomy" id="1421"/>
    <lineage>
        <taxon>Bacteria</taxon>
        <taxon>Bacillati</taxon>
        <taxon>Bacillota</taxon>
        <taxon>Bacilli</taxon>
        <taxon>Bacillales</taxon>
        <taxon>Bacillaceae</taxon>
        <taxon>Lysinibacillus</taxon>
    </lineage>
</organism>
<comment type="function">
    <text evidence="2">Pyridoxal 5'-phosphate (PLP)-binding protein, which is involved in PLP homeostasis.</text>
</comment>
<dbReference type="Proteomes" id="UP000255295">
    <property type="component" value="Unassembled WGS sequence"/>
</dbReference>
<evidence type="ECO:0000256" key="1">
    <source>
        <dbReference type="ARBA" id="ARBA00022898"/>
    </source>
</evidence>
<dbReference type="NCBIfam" id="TIGR00044">
    <property type="entry name" value="YggS family pyridoxal phosphate-dependent enzyme"/>
    <property type="match status" value="1"/>
</dbReference>
<dbReference type="EMBL" id="CP019980">
    <property type="protein sequence ID" value="AVK99126.1"/>
    <property type="molecule type" value="Genomic_DNA"/>
</dbReference>
<dbReference type="PANTHER" id="PTHR10146">
    <property type="entry name" value="PROLINE SYNTHETASE CO-TRANSCRIBED BACTERIAL HOMOLOG PROTEIN"/>
    <property type="match status" value="1"/>
</dbReference>
<name>A0A2S0K713_LYSSH</name>
<dbReference type="CDD" id="cd00635">
    <property type="entry name" value="PLPDE_III_YBL036c_like"/>
    <property type="match status" value="1"/>
</dbReference>
<dbReference type="PIRSF" id="PIRSF004848">
    <property type="entry name" value="YBL036c_PLPDEIII"/>
    <property type="match status" value="1"/>
</dbReference>
<feature type="domain" description="Alanine racemase N-terminal" evidence="5">
    <location>
        <begin position="7"/>
        <end position="224"/>
    </location>
</feature>
<evidence type="ECO:0000313" key="8">
    <source>
        <dbReference type="Proteomes" id="UP000238825"/>
    </source>
</evidence>
<accession>A0A2S0K713</accession>
<evidence type="ECO:0000259" key="5">
    <source>
        <dbReference type="Pfam" id="PF01168"/>
    </source>
</evidence>
<dbReference type="AlphaFoldDB" id="A0A2S0K713"/>
<evidence type="ECO:0000256" key="4">
    <source>
        <dbReference type="RuleBase" id="RU004514"/>
    </source>
</evidence>
<dbReference type="InterPro" id="IPR011078">
    <property type="entry name" value="PyrdxlP_homeostasis"/>
</dbReference>
<comment type="similarity">
    <text evidence="2 4">Belongs to the pyridoxal phosphate-binding protein YggS/PROSC family.</text>
</comment>
<proteinExistence type="inferred from homology"/>
<comment type="cofactor">
    <cofactor evidence="3">
        <name>pyridoxal 5'-phosphate</name>
        <dbReference type="ChEBI" id="CHEBI:597326"/>
    </cofactor>
</comment>
<dbReference type="Pfam" id="PF01168">
    <property type="entry name" value="Ala_racemase_N"/>
    <property type="match status" value="1"/>
</dbReference>
<evidence type="ECO:0000313" key="9">
    <source>
        <dbReference type="Proteomes" id="UP000255295"/>
    </source>
</evidence>
<dbReference type="HAMAP" id="MF_02087">
    <property type="entry name" value="PLP_homeostasis"/>
    <property type="match status" value="1"/>
</dbReference>
<evidence type="ECO:0000256" key="2">
    <source>
        <dbReference type="HAMAP-Rule" id="MF_02087"/>
    </source>
</evidence>
<dbReference type="InterPro" id="IPR029066">
    <property type="entry name" value="PLP-binding_barrel"/>
</dbReference>
<evidence type="ECO:0000313" key="7">
    <source>
        <dbReference type="EMBL" id="SUV15944.1"/>
    </source>
</evidence>
<dbReference type="FunFam" id="3.20.20.10:FF:000011">
    <property type="entry name" value="Pyridoxal phosphate homeostasis protein"/>
    <property type="match status" value="1"/>
</dbReference>